<keyword evidence="2" id="KW-0378">Hydrolase</keyword>
<dbReference type="PROSITE" id="PS51194">
    <property type="entry name" value="HELICASE_CTER"/>
    <property type="match status" value="1"/>
</dbReference>
<dbReference type="PIRSF" id="PIRSF005496">
    <property type="entry name" value="ATP_hel_hrpB"/>
    <property type="match status" value="1"/>
</dbReference>
<dbReference type="GO" id="GO:0003676">
    <property type="term" value="F:nucleic acid binding"/>
    <property type="evidence" value="ECO:0007669"/>
    <property type="project" value="InterPro"/>
</dbReference>
<dbReference type="Proteomes" id="UP000010796">
    <property type="component" value="Chromosome"/>
</dbReference>
<dbReference type="GO" id="GO:0005524">
    <property type="term" value="F:ATP binding"/>
    <property type="evidence" value="ECO:0007669"/>
    <property type="project" value="UniProtKB-KW"/>
</dbReference>
<dbReference type="NCBIfam" id="TIGR01970">
    <property type="entry name" value="DEAH_box_HrpB"/>
    <property type="match status" value="1"/>
</dbReference>
<dbReference type="eggNOG" id="COG1643">
    <property type="taxonomic scope" value="Bacteria"/>
</dbReference>
<dbReference type="Pfam" id="PF00270">
    <property type="entry name" value="DEAD"/>
    <property type="match status" value="1"/>
</dbReference>
<dbReference type="PATRIC" id="fig|926556.3.peg.3637"/>
<dbReference type="Gene3D" id="3.40.50.300">
    <property type="entry name" value="P-loop containing nucleotide triphosphate hydrolases"/>
    <property type="match status" value="2"/>
</dbReference>
<dbReference type="InterPro" id="IPR001650">
    <property type="entry name" value="Helicase_C-like"/>
</dbReference>
<evidence type="ECO:0000259" key="5">
    <source>
        <dbReference type="PROSITE" id="PS51192"/>
    </source>
</evidence>
<evidence type="ECO:0000256" key="3">
    <source>
        <dbReference type="ARBA" id="ARBA00022806"/>
    </source>
</evidence>
<sequence length="869" mass="97351">MVCQNFAKADGNAQLRSKDHHQRIFQVELTVIATYLWGLNDISVTFDPSNINLPVLEIIPQVKQQLERNHTLILHAPPGAGKSTVVPLALMEETWLKGKKILMLEPRRLAAKSIATRMASLLKQPVGHQVGYRIRFESKATEDTQIEVLTEGIMTRMIHHDNALEEVGLVIFDEFHERNIHADVAMALCREVQQILRPDLKIMVMSATLDMPQLSDLLQAPIVESHGRQYPVEVIHTQDANPWALPAQMAQTIKQASQERAGDILAFLPGQGEIRKTLELLQPMLPEVKVLPLYGQLSPQKQQQAILPHPEGKRKVVLATSIAETSLTIEGIGIVVDSGFSRTSRFDPKSGLSKLETVKITKDAAAQRAGRAGRLGPGTCYRLWTKATDDRLLPFRIPEMMEADLASLCLDLVQWGIKDIPHMTWLTPPPAGALSQAQELLEHLGAITEDQKLTPHGEALRNLPCHPRIAHMLIKAEEDGNLALATDIAAILEEKDPLPAQTGVDINLRVEKLRRHRGINKQGKGFDRLEKVAGNYRRLFGAAEENGPFDPYESGLILTYAYPERIAHARPGNNAQFKMTNGKIASMHHKDDLAHEAWLSIAHVDARDGMGKIFMAAPLNPKDLASLVKEIEMVDWDLKNGTLVAEKQWKVGHIVLQSKPLTSISNNLKTKAIIKAIQQDGDRLLDFNENVQQWQNRIMSLRKWKAPGEWPDISTAALLADPSWLGPYLDSIASADGLKKLNLLEILQYSLDYDQQHLLEKLAPTRLEVPSGSNIKLQYSADGEPPVLSVRLQELFGLLDTPTINDGKQGVLIHLLSPGFKPVQVTKDLRSFWENTYFEVKKELKRRYPKHYWPEDPFKAEAVRGVKRK</sequence>
<dbReference type="SMART" id="SM00487">
    <property type="entry name" value="DEXDc"/>
    <property type="match status" value="1"/>
</dbReference>
<evidence type="ECO:0000313" key="7">
    <source>
        <dbReference type="EMBL" id="AGA79668.1"/>
    </source>
</evidence>
<dbReference type="Pfam" id="PF00271">
    <property type="entry name" value="Helicase_C"/>
    <property type="match status" value="1"/>
</dbReference>
<dbReference type="FunFam" id="3.40.50.300:FF:002125">
    <property type="entry name" value="ATP-dependent helicase HrpB"/>
    <property type="match status" value="1"/>
</dbReference>
<dbReference type="SUPFAM" id="SSF52540">
    <property type="entry name" value="P-loop containing nucleoside triphosphate hydrolases"/>
    <property type="match status" value="1"/>
</dbReference>
<dbReference type="KEGG" id="evi:Echvi_3452"/>
<dbReference type="PANTHER" id="PTHR43519:SF1">
    <property type="entry name" value="ATP-DEPENDENT RNA HELICASE HRPB"/>
    <property type="match status" value="1"/>
</dbReference>
<dbReference type="InterPro" id="IPR027417">
    <property type="entry name" value="P-loop_NTPase"/>
</dbReference>
<dbReference type="Pfam" id="PF08482">
    <property type="entry name" value="HrpB_C"/>
    <property type="match status" value="1"/>
</dbReference>
<dbReference type="InterPro" id="IPR011545">
    <property type="entry name" value="DEAD/DEAH_box_helicase_dom"/>
</dbReference>
<keyword evidence="8" id="KW-1185">Reference proteome</keyword>
<dbReference type="EMBL" id="CP003346">
    <property type="protein sequence ID" value="AGA79668.1"/>
    <property type="molecule type" value="Genomic_DNA"/>
</dbReference>
<dbReference type="PROSITE" id="PS51192">
    <property type="entry name" value="HELICASE_ATP_BIND_1"/>
    <property type="match status" value="1"/>
</dbReference>
<evidence type="ECO:0000256" key="2">
    <source>
        <dbReference type="ARBA" id="ARBA00022801"/>
    </source>
</evidence>
<name>L0G2Y5_ECHVK</name>
<feature type="domain" description="Helicase C-terminal" evidence="6">
    <location>
        <begin position="248"/>
        <end position="421"/>
    </location>
</feature>
<keyword evidence="4" id="KW-0067">ATP-binding</keyword>
<evidence type="ECO:0000313" key="8">
    <source>
        <dbReference type="Proteomes" id="UP000010796"/>
    </source>
</evidence>
<dbReference type="CDD" id="cd18791">
    <property type="entry name" value="SF2_C_RHA"/>
    <property type="match status" value="1"/>
</dbReference>
<dbReference type="InterPro" id="IPR010225">
    <property type="entry name" value="HrpB"/>
</dbReference>
<feature type="domain" description="Helicase ATP-binding" evidence="5">
    <location>
        <begin position="63"/>
        <end position="227"/>
    </location>
</feature>
<dbReference type="PANTHER" id="PTHR43519">
    <property type="entry name" value="ATP-DEPENDENT RNA HELICASE HRPB"/>
    <property type="match status" value="1"/>
</dbReference>
<dbReference type="Gene3D" id="1.20.120.1080">
    <property type="match status" value="1"/>
</dbReference>
<organism evidence="7 8">
    <name type="scientific">Echinicola vietnamensis (strain DSM 17526 / LMG 23754 / KMM 6221)</name>
    <dbReference type="NCBI Taxonomy" id="926556"/>
    <lineage>
        <taxon>Bacteria</taxon>
        <taxon>Pseudomonadati</taxon>
        <taxon>Bacteroidota</taxon>
        <taxon>Cytophagia</taxon>
        <taxon>Cytophagales</taxon>
        <taxon>Cyclobacteriaceae</taxon>
        <taxon>Echinicola</taxon>
    </lineage>
</organism>
<dbReference type="SMART" id="SM00490">
    <property type="entry name" value="HELICc"/>
    <property type="match status" value="1"/>
</dbReference>
<gene>
    <name evidence="7" type="ordered locus">Echvi_3452</name>
</gene>
<dbReference type="SMART" id="SM00847">
    <property type="entry name" value="HA2"/>
    <property type="match status" value="1"/>
</dbReference>
<evidence type="ECO:0000259" key="6">
    <source>
        <dbReference type="PROSITE" id="PS51194"/>
    </source>
</evidence>
<dbReference type="HOGENOM" id="CLU_001832_5_6_10"/>
<keyword evidence="1" id="KW-0547">Nucleotide-binding</keyword>
<keyword evidence="3 7" id="KW-0347">Helicase</keyword>
<dbReference type="InterPro" id="IPR013689">
    <property type="entry name" value="RNA_helicase_ATP-dep_HrpB_C"/>
</dbReference>
<dbReference type="GO" id="GO:0004386">
    <property type="term" value="F:helicase activity"/>
    <property type="evidence" value="ECO:0007669"/>
    <property type="project" value="UniProtKB-KW"/>
</dbReference>
<evidence type="ECO:0000256" key="1">
    <source>
        <dbReference type="ARBA" id="ARBA00022741"/>
    </source>
</evidence>
<dbReference type="GO" id="GO:0016787">
    <property type="term" value="F:hydrolase activity"/>
    <property type="evidence" value="ECO:0007669"/>
    <property type="project" value="UniProtKB-KW"/>
</dbReference>
<dbReference type="CDD" id="cd17990">
    <property type="entry name" value="DEXHc_HrpB"/>
    <property type="match status" value="1"/>
</dbReference>
<dbReference type="InterPro" id="IPR049614">
    <property type="entry name" value="HrpB_DEXH"/>
</dbReference>
<dbReference type="InterPro" id="IPR014001">
    <property type="entry name" value="Helicase_ATP-bd"/>
</dbReference>
<dbReference type="InterPro" id="IPR056329">
    <property type="entry name" value="CON_HrpB"/>
</dbReference>
<proteinExistence type="predicted"/>
<protein>
    <submittedName>
        <fullName evidence="7">ATP-dependent helicase HrpB</fullName>
    </submittedName>
</protein>
<dbReference type="InterPro" id="IPR007502">
    <property type="entry name" value="Helicase-assoc_dom"/>
</dbReference>
<accession>L0G2Y5</accession>
<dbReference type="Pfam" id="PF24473">
    <property type="entry name" value="CON_HrpB"/>
    <property type="match status" value="1"/>
</dbReference>
<reference evidence="8" key="1">
    <citation type="submission" date="2012-02" db="EMBL/GenBank/DDBJ databases">
        <title>The complete genome of Echinicola vietnamensis DSM 17526.</title>
        <authorList>
            <person name="Lucas S."/>
            <person name="Copeland A."/>
            <person name="Lapidus A."/>
            <person name="Glavina del Rio T."/>
            <person name="Dalin E."/>
            <person name="Tice H."/>
            <person name="Bruce D."/>
            <person name="Goodwin L."/>
            <person name="Pitluck S."/>
            <person name="Peters L."/>
            <person name="Ovchinnikova G."/>
            <person name="Teshima H."/>
            <person name="Kyrpides N."/>
            <person name="Mavromatis K."/>
            <person name="Ivanova N."/>
            <person name="Brettin T."/>
            <person name="Detter J.C."/>
            <person name="Han C."/>
            <person name="Larimer F."/>
            <person name="Land M."/>
            <person name="Hauser L."/>
            <person name="Markowitz V."/>
            <person name="Cheng J.-F."/>
            <person name="Hugenholtz P."/>
            <person name="Woyke T."/>
            <person name="Wu D."/>
            <person name="Brambilla E."/>
            <person name="Klenk H.-P."/>
            <person name="Eisen J.A."/>
        </authorList>
    </citation>
    <scope>NUCLEOTIDE SEQUENCE [LARGE SCALE GENOMIC DNA]</scope>
    <source>
        <strain evidence="8">DSM 17526 / LMG 23754 / KMM 6221</strain>
    </source>
</reference>
<dbReference type="AlphaFoldDB" id="L0G2Y5"/>
<dbReference type="STRING" id="926556.Echvi_3452"/>
<evidence type="ECO:0000256" key="4">
    <source>
        <dbReference type="ARBA" id="ARBA00022840"/>
    </source>
</evidence>